<dbReference type="EMBL" id="RBNJ01013299">
    <property type="protein sequence ID" value="RUS25324.1"/>
    <property type="molecule type" value="Genomic_DNA"/>
</dbReference>
<dbReference type="Pfam" id="PF13424">
    <property type="entry name" value="TPR_12"/>
    <property type="match status" value="1"/>
</dbReference>
<dbReference type="GO" id="GO:0005737">
    <property type="term" value="C:cytoplasm"/>
    <property type="evidence" value="ECO:0007669"/>
    <property type="project" value="UniProtKB-SubCell"/>
</dbReference>
<proteinExistence type="predicted"/>
<sequence>MPGLAQQGRTSRSLKGAGTRTSGYSKNSEHLAGNYKKQGKYNKAEPLYDSVLAIAEKVLSSKHSDIATTLNNLAGLYIQGSEKAELLYEQVLGIQNQIFRPEHPGTAATLKNLARIYSGQDKNEEAQLLYEQILMICEKVFGSEYPHTAQTAILFSGINRYISSPLNPLSLFTKLKENF</sequence>
<dbReference type="InterPro" id="IPR011990">
    <property type="entry name" value="TPR-like_helical_dom_sf"/>
</dbReference>
<accession>A0A433Q6B3</accession>
<dbReference type="GO" id="GO:0005871">
    <property type="term" value="C:kinesin complex"/>
    <property type="evidence" value="ECO:0007669"/>
    <property type="project" value="InterPro"/>
</dbReference>
<dbReference type="GO" id="GO:0019894">
    <property type="term" value="F:kinesin binding"/>
    <property type="evidence" value="ECO:0007669"/>
    <property type="project" value="TreeGrafter"/>
</dbReference>
<comment type="subcellular location">
    <subcellularLocation>
        <location evidence="1">Cytoplasm</location>
    </subcellularLocation>
</comment>
<feature type="compositionally biased region" description="Polar residues" evidence="5">
    <location>
        <begin position="7"/>
        <end position="26"/>
    </location>
</feature>
<feature type="region of interest" description="Disordered" evidence="5">
    <location>
        <begin position="1"/>
        <end position="37"/>
    </location>
</feature>
<reference evidence="6 7" key="1">
    <citation type="journal article" date="2018" name="New Phytol.">
        <title>Phylogenomics of Endogonaceae and evolution of mycorrhizas within Mucoromycota.</title>
        <authorList>
            <person name="Chang Y."/>
            <person name="Desiro A."/>
            <person name="Na H."/>
            <person name="Sandor L."/>
            <person name="Lipzen A."/>
            <person name="Clum A."/>
            <person name="Barry K."/>
            <person name="Grigoriev I.V."/>
            <person name="Martin F.M."/>
            <person name="Stajich J.E."/>
            <person name="Smith M.E."/>
            <person name="Bonito G."/>
            <person name="Spatafora J.W."/>
        </authorList>
    </citation>
    <scope>NUCLEOTIDE SEQUENCE [LARGE SCALE GENOMIC DNA]</scope>
    <source>
        <strain evidence="6 7">AD002</strain>
    </source>
</reference>
<dbReference type="Gene3D" id="1.25.40.10">
    <property type="entry name" value="Tetratricopeptide repeat domain"/>
    <property type="match status" value="1"/>
</dbReference>
<dbReference type="SUPFAM" id="SSF48452">
    <property type="entry name" value="TPR-like"/>
    <property type="match status" value="1"/>
</dbReference>
<comment type="caution">
    <text evidence="6">The sequence shown here is derived from an EMBL/GenBank/DDBJ whole genome shotgun (WGS) entry which is preliminary data.</text>
</comment>
<dbReference type="AlphaFoldDB" id="A0A433Q6B3"/>
<keyword evidence="2" id="KW-0963">Cytoplasm</keyword>
<evidence type="ECO:0000256" key="5">
    <source>
        <dbReference type="SAM" id="MobiDB-lite"/>
    </source>
</evidence>
<evidence type="ECO:0000313" key="7">
    <source>
        <dbReference type="Proteomes" id="UP000274822"/>
    </source>
</evidence>
<evidence type="ECO:0000313" key="6">
    <source>
        <dbReference type="EMBL" id="RUS25324.1"/>
    </source>
</evidence>
<evidence type="ECO:0000256" key="3">
    <source>
        <dbReference type="ARBA" id="ARBA00022737"/>
    </source>
</evidence>
<dbReference type="PANTHER" id="PTHR45783:SF3">
    <property type="entry name" value="KINESIN LIGHT CHAIN"/>
    <property type="match status" value="1"/>
</dbReference>
<dbReference type="InterPro" id="IPR002151">
    <property type="entry name" value="Kinesin_light"/>
</dbReference>
<name>A0A433Q6B3_9FUNG</name>
<dbReference type="PANTHER" id="PTHR45783">
    <property type="entry name" value="KINESIN LIGHT CHAIN"/>
    <property type="match status" value="1"/>
</dbReference>
<keyword evidence="7" id="KW-1185">Reference proteome</keyword>
<evidence type="ECO:0000256" key="2">
    <source>
        <dbReference type="ARBA" id="ARBA00022490"/>
    </source>
</evidence>
<gene>
    <name evidence="6" type="ORF">BC938DRAFT_472329</name>
</gene>
<protein>
    <submittedName>
        <fullName evidence="6">Tetratricopeptide repeat-domain-containing protein</fullName>
    </submittedName>
</protein>
<dbReference type="Pfam" id="PF13374">
    <property type="entry name" value="TPR_10"/>
    <property type="match status" value="1"/>
</dbReference>
<dbReference type="GO" id="GO:0007018">
    <property type="term" value="P:microtubule-based movement"/>
    <property type="evidence" value="ECO:0007669"/>
    <property type="project" value="TreeGrafter"/>
</dbReference>
<organism evidence="6 7">
    <name type="scientific">Jimgerdemannia flammicorona</name>
    <dbReference type="NCBI Taxonomy" id="994334"/>
    <lineage>
        <taxon>Eukaryota</taxon>
        <taxon>Fungi</taxon>
        <taxon>Fungi incertae sedis</taxon>
        <taxon>Mucoromycota</taxon>
        <taxon>Mucoromycotina</taxon>
        <taxon>Endogonomycetes</taxon>
        <taxon>Endogonales</taxon>
        <taxon>Endogonaceae</taxon>
        <taxon>Jimgerdemannia</taxon>
    </lineage>
</organism>
<keyword evidence="4" id="KW-0802">TPR repeat</keyword>
<keyword evidence="3" id="KW-0677">Repeat</keyword>
<evidence type="ECO:0000256" key="1">
    <source>
        <dbReference type="ARBA" id="ARBA00004496"/>
    </source>
</evidence>
<dbReference type="Proteomes" id="UP000274822">
    <property type="component" value="Unassembled WGS sequence"/>
</dbReference>
<evidence type="ECO:0000256" key="4">
    <source>
        <dbReference type="ARBA" id="ARBA00022803"/>
    </source>
</evidence>